<feature type="domain" description="Beta-lactamase class A catalytic" evidence="4">
    <location>
        <begin position="321"/>
        <end position="460"/>
    </location>
</feature>
<dbReference type="SUPFAM" id="SSF56601">
    <property type="entry name" value="beta-lactamase/transpeptidase-like"/>
    <property type="match status" value="1"/>
</dbReference>
<keyword evidence="3" id="KW-0472">Membrane</keyword>
<accession>A0AAV3XKT7</accession>
<organism evidence="5 6">
    <name type="scientific">Microseira wollei NIES-4236</name>
    <dbReference type="NCBI Taxonomy" id="2530354"/>
    <lineage>
        <taxon>Bacteria</taxon>
        <taxon>Bacillati</taxon>
        <taxon>Cyanobacteriota</taxon>
        <taxon>Cyanophyceae</taxon>
        <taxon>Oscillatoriophycideae</taxon>
        <taxon>Aerosakkonematales</taxon>
        <taxon>Aerosakkonemataceae</taxon>
        <taxon>Microseira</taxon>
    </lineage>
</organism>
<protein>
    <recommendedName>
        <fullName evidence="4">Beta-lactamase class A catalytic domain-containing protein</fullName>
    </recommendedName>
</protein>
<dbReference type="AlphaFoldDB" id="A0AAV3XKT7"/>
<keyword evidence="1" id="KW-0175">Coiled coil</keyword>
<feature type="transmembrane region" description="Helical" evidence="3">
    <location>
        <begin position="105"/>
        <end position="126"/>
    </location>
</feature>
<dbReference type="GO" id="GO:0008800">
    <property type="term" value="F:beta-lactamase activity"/>
    <property type="evidence" value="ECO:0007669"/>
    <property type="project" value="InterPro"/>
</dbReference>
<sequence>MTRQPRVKLNNPYQRIEELETKLDRAIKYIRRLRRHNHEMQRQLAYFEDRYRQQSRPVEREVVVMPQPQPRRRRRKPPVKGAEVPKIDTAKGFSLRRKRIRWVQLRLAAVAIGLTALSLFTISWVVRSLFRPPATTQPSAQAAAVTTTTAPQYPPASPLVPPEYPSAQRGSLPTLSTDLDPQNLQATYNVTTPPNLKRSKDLQAIVDELVNMAVDQGRPTEQLSITLINVKSGEVAGYQQQVLRFPASVLKMFWMVYVYGGLAQGILPDEAGFNVDLFRMIQQSSNESASRIINAVTGTKSGEKLSDEEYQNWKRRRMFLTEFFRKAGYEGIILSQKTLDTADRPKGRDGQMWDDPQEPIRNKISSEQAARLMYEIVMGKAISPEYSQKMLTWLARDLSPEGKEDTIRFGGFNPIKGFFGEPLPENIDFASKAGWTSSGRHEVAFVKTRDGKTAYILSVLASDESYSNDWNLFPDMSRFVFKRLGGS</sequence>
<proteinExistence type="predicted"/>
<dbReference type="Gene3D" id="3.40.710.10">
    <property type="entry name" value="DD-peptidase/beta-lactamase superfamily"/>
    <property type="match status" value="1"/>
</dbReference>
<dbReference type="InterPro" id="IPR045155">
    <property type="entry name" value="Beta-lactam_cat"/>
</dbReference>
<gene>
    <name evidence="5" type="ORF">MiSe_55760</name>
</gene>
<dbReference type="InterPro" id="IPR012338">
    <property type="entry name" value="Beta-lactam/transpept-like"/>
</dbReference>
<dbReference type="GO" id="GO:0030655">
    <property type="term" value="P:beta-lactam antibiotic catabolic process"/>
    <property type="evidence" value="ECO:0007669"/>
    <property type="project" value="InterPro"/>
</dbReference>
<evidence type="ECO:0000256" key="2">
    <source>
        <dbReference type="SAM" id="MobiDB-lite"/>
    </source>
</evidence>
<keyword evidence="3" id="KW-1133">Transmembrane helix</keyword>
<keyword evidence="3" id="KW-0812">Transmembrane</keyword>
<evidence type="ECO:0000313" key="5">
    <source>
        <dbReference type="EMBL" id="GET40765.1"/>
    </source>
</evidence>
<evidence type="ECO:0000256" key="1">
    <source>
        <dbReference type="SAM" id="Coils"/>
    </source>
</evidence>
<feature type="coiled-coil region" evidence="1">
    <location>
        <begin position="16"/>
        <end position="50"/>
    </location>
</feature>
<feature type="region of interest" description="Disordered" evidence="2">
    <location>
        <begin position="66"/>
        <end position="85"/>
    </location>
</feature>
<feature type="compositionally biased region" description="Low complexity" evidence="2">
    <location>
        <begin position="140"/>
        <end position="151"/>
    </location>
</feature>
<evidence type="ECO:0000259" key="4">
    <source>
        <dbReference type="Pfam" id="PF13354"/>
    </source>
</evidence>
<dbReference type="PANTHER" id="PTHR35333">
    <property type="entry name" value="BETA-LACTAMASE"/>
    <property type="match status" value="1"/>
</dbReference>
<keyword evidence="6" id="KW-1185">Reference proteome</keyword>
<evidence type="ECO:0000256" key="3">
    <source>
        <dbReference type="SAM" id="Phobius"/>
    </source>
</evidence>
<dbReference type="Proteomes" id="UP001050975">
    <property type="component" value="Unassembled WGS sequence"/>
</dbReference>
<dbReference type="GO" id="GO:0046677">
    <property type="term" value="P:response to antibiotic"/>
    <property type="evidence" value="ECO:0007669"/>
    <property type="project" value="InterPro"/>
</dbReference>
<dbReference type="PANTHER" id="PTHR35333:SF3">
    <property type="entry name" value="BETA-LACTAMASE-TYPE TRANSPEPTIDASE FOLD CONTAINING PROTEIN"/>
    <property type="match status" value="1"/>
</dbReference>
<dbReference type="InterPro" id="IPR000871">
    <property type="entry name" value="Beta-lactam_class-A"/>
</dbReference>
<feature type="region of interest" description="Disordered" evidence="2">
    <location>
        <begin position="140"/>
        <end position="167"/>
    </location>
</feature>
<comment type="caution">
    <text evidence="5">The sequence shown here is derived from an EMBL/GenBank/DDBJ whole genome shotgun (WGS) entry which is preliminary data.</text>
</comment>
<reference evidence="5" key="1">
    <citation type="submission" date="2019-10" db="EMBL/GenBank/DDBJ databases">
        <title>Draft genome sequece of Microseira wollei NIES-4236.</title>
        <authorList>
            <person name="Yamaguchi H."/>
            <person name="Suzuki S."/>
            <person name="Kawachi M."/>
        </authorList>
    </citation>
    <scope>NUCLEOTIDE SEQUENCE</scope>
    <source>
        <strain evidence="5">NIES-4236</strain>
    </source>
</reference>
<name>A0AAV3XKT7_9CYAN</name>
<evidence type="ECO:0000313" key="6">
    <source>
        <dbReference type="Proteomes" id="UP001050975"/>
    </source>
</evidence>
<feature type="compositionally biased region" description="Pro residues" evidence="2">
    <location>
        <begin position="152"/>
        <end position="164"/>
    </location>
</feature>
<dbReference type="Pfam" id="PF13354">
    <property type="entry name" value="Beta-lactamase2"/>
    <property type="match status" value="1"/>
</dbReference>
<dbReference type="EMBL" id="BLAY01000099">
    <property type="protein sequence ID" value="GET40765.1"/>
    <property type="molecule type" value="Genomic_DNA"/>
</dbReference>
<dbReference type="RefSeq" id="WP_226586875.1">
    <property type="nucleotide sequence ID" value="NZ_BLAY01000099.1"/>
</dbReference>